<evidence type="ECO:0000256" key="3">
    <source>
        <dbReference type="ARBA" id="ARBA00022723"/>
    </source>
</evidence>
<keyword evidence="2 8" id="KW-0808">Transferase</keyword>
<comment type="cofactor">
    <cofactor evidence="8">
        <name>Mg(2+)</name>
        <dbReference type="ChEBI" id="CHEBI:18420"/>
    </cofactor>
</comment>
<dbReference type="GO" id="GO:0016779">
    <property type="term" value="F:nucleotidyltransferase activity"/>
    <property type="evidence" value="ECO:0007669"/>
    <property type="project" value="UniProtKB-KW"/>
</dbReference>
<gene>
    <name evidence="8" type="primary">mobA</name>
    <name evidence="10" type="ORF">ACFQBQ_15145</name>
</gene>
<accession>A0ABW1ZD42</accession>
<keyword evidence="7 8" id="KW-0501">Molybdenum cofactor biosynthesis</keyword>
<dbReference type="InterPro" id="IPR025877">
    <property type="entry name" value="MobA-like_NTP_Trfase"/>
</dbReference>
<reference evidence="11" key="1">
    <citation type="journal article" date="2019" name="Int. J. Syst. Evol. Microbiol.">
        <title>The Global Catalogue of Microorganisms (GCM) 10K type strain sequencing project: providing services to taxonomists for standard genome sequencing and annotation.</title>
        <authorList>
            <consortium name="The Broad Institute Genomics Platform"/>
            <consortium name="The Broad Institute Genome Sequencing Center for Infectious Disease"/>
            <person name="Wu L."/>
            <person name="Ma J."/>
        </authorList>
    </citation>
    <scope>NUCLEOTIDE SEQUENCE [LARGE SCALE GENOMIC DNA]</scope>
    <source>
        <strain evidence="11">CGMCC 1.16026</strain>
    </source>
</reference>
<comment type="similarity">
    <text evidence="8">Belongs to the MobA family.</text>
</comment>
<dbReference type="InterPro" id="IPR013482">
    <property type="entry name" value="Molybde_CF_guanTrfase"/>
</dbReference>
<feature type="binding site" evidence="8">
    <location>
        <position position="25"/>
    </location>
    <ligand>
        <name>GTP</name>
        <dbReference type="ChEBI" id="CHEBI:37565"/>
    </ligand>
</feature>
<feature type="binding site" evidence="8">
    <location>
        <position position="97"/>
    </location>
    <ligand>
        <name>Mg(2+)</name>
        <dbReference type="ChEBI" id="CHEBI:18420"/>
    </ligand>
</feature>
<dbReference type="PANTHER" id="PTHR19136:SF81">
    <property type="entry name" value="MOLYBDENUM COFACTOR GUANYLYLTRANSFERASE"/>
    <property type="match status" value="1"/>
</dbReference>
<dbReference type="RefSeq" id="WP_263371172.1">
    <property type="nucleotide sequence ID" value="NZ_JAGSYD010000002.1"/>
</dbReference>
<dbReference type="HAMAP" id="MF_00316">
    <property type="entry name" value="MobA"/>
    <property type="match status" value="1"/>
</dbReference>
<evidence type="ECO:0000313" key="10">
    <source>
        <dbReference type="EMBL" id="MFC6646890.1"/>
    </source>
</evidence>
<feature type="binding site" evidence="8">
    <location>
        <position position="97"/>
    </location>
    <ligand>
        <name>GTP</name>
        <dbReference type="ChEBI" id="CHEBI:37565"/>
    </ligand>
</feature>
<dbReference type="PANTHER" id="PTHR19136">
    <property type="entry name" value="MOLYBDENUM COFACTOR GUANYLYLTRANSFERASE"/>
    <property type="match status" value="1"/>
</dbReference>
<proteinExistence type="inferred from homology"/>
<evidence type="ECO:0000256" key="8">
    <source>
        <dbReference type="HAMAP-Rule" id="MF_00316"/>
    </source>
</evidence>
<keyword evidence="11" id="KW-1185">Reference proteome</keyword>
<evidence type="ECO:0000256" key="5">
    <source>
        <dbReference type="ARBA" id="ARBA00022842"/>
    </source>
</evidence>
<dbReference type="Proteomes" id="UP001596391">
    <property type="component" value="Unassembled WGS sequence"/>
</dbReference>
<evidence type="ECO:0000313" key="11">
    <source>
        <dbReference type="Proteomes" id="UP001596391"/>
    </source>
</evidence>
<evidence type="ECO:0000256" key="1">
    <source>
        <dbReference type="ARBA" id="ARBA00022490"/>
    </source>
</evidence>
<sequence length="196" mass="21406">MVAERLPLHGFVLVGGQSSRMGQDKAMLVFRGQPMAEIAIDKLKEVCEVVSVVGNRDDLAAFAPVAHEQRTGCGPAAGVEAGVSTALQEWALFIPVDAPFVPAELLHTWAQQALVMAQDGVSVLFAEAMQPAFCMVRRNHAPKLQSLLESGERRLMRVLDQLGEVYVYRVEDARAAEWFRNLNTPEELAAAEAASY</sequence>
<evidence type="ECO:0000256" key="2">
    <source>
        <dbReference type="ARBA" id="ARBA00022679"/>
    </source>
</evidence>
<comment type="caution">
    <text evidence="8">Lacks conserved residue(s) required for the propagation of feature annotation.</text>
</comment>
<keyword evidence="6 8" id="KW-0342">GTP-binding</keyword>
<dbReference type="Pfam" id="PF12804">
    <property type="entry name" value="NTP_transf_3"/>
    <property type="match status" value="1"/>
</dbReference>
<keyword evidence="5 8" id="KW-0460">Magnesium</keyword>
<evidence type="ECO:0000259" key="9">
    <source>
        <dbReference type="Pfam" id="PF12804"/>
    </source>
</evidence>
<comment type="function">
    <text evidence="8">Transfers a GMP moiety from GTP to Mo-molybdopterin (Mo-MPT) cofactor (Moco or molybdenum cofactor) to form Mo-molybdopterin guanine dinucleotide (Mo-MGD) cofactor.</text>
</comment>
<protein>
    <recommendedName>
        <fullName evidence="8">Probable molybdenum cofactor guanylyltransferase</fullName>
        <shortName evidence="8">MoCo guanylyltransferase</shortName>
        <ecNumber evidence="8">2.7.7.77</ecNumber>
    </recommendedName>
    <alternativeName>
        <fullName evidence="8">GTP:molybdopterin guanylyltransferase</fullName>
    </alternativeName>
    <alternativeName>
        <fullName evidence="8">Mo-MPT guanylyltransferase</fullName>
    </alternativeName>
    <alternativeName>
        <fullName evidence="8">Molybdopterin guanylyltransferase</fullName>
    </alternativeName>
    <alternativeName>
        <fullName evidence="8">Molybdopterin-guanine dinucleotide synthase</fullName>
        <shortName evidence="8">MGD synthase</shortName>
    </alternativeName>
</protein>
<feature type="binding site" evidence="8">
    <location>
        <begin position="13"/>
        <end position="15"/>
    </location>
    <ligand>
        <name>GTP</name>
        <dbReference type="ChEBI" id="CHEBI:37565"/>
    </ligand>
</feature>
<dbReference type="SUPFAM" id="SSF53448">
    <property type="entry name" value="Nucleotide-diphospho-sugar transferases"/>
    <property type="match status" value="1"/>
</dbReference>
<dbReference type="CDD" id="cd02503">
    <property type="entry name" value="MobA"/>
    <property type="match status" value="1"/>
</dbReference>
<comment type="caution">
    <text evidence="10">The sequence shown here is derived from an EMBL/GenBank/DDBJ whole genome shotgun (WGS) entry which is preliminary data.</text>
</comment>
<dbReference type="Gene3D" id="3.90.550.10">
    <property type="entry name" value="Spore Coat Polysaccharide Biosynthesis Protein SpsA, Chain A"/>
    <property type="match status" value="1"/>
</dbReference>
<keyword evidence="3 8" id="KW-0479">Metal-binding</keyword>
<feature type="domain" description="MobA-like NTP transferase" evidence="9">
    <location>
        <begin position="10"/>
        <end position="159"/>
    </location>
</feature>
<organism evidence="10 11">
    <name type="scientific">Granulicella cerasi</name>
    <dbReference type="NCBI Taxonomy" id="741063"/>
    <lineage>
        <taxon>Bacteria</taxon>
        <taxon>Pseudomonadati</taxon>
        <taxon>Acidobacteriota</taxon>
        <taxon>Terriglobia</taxon>
        <taxon>Terriglobales</taxon>
        <taxon>Acidobacteriaceae</taxon>
        <taxon>Granulicella</taxon>
    </lineage>
</organism>
<evidence type="ECO:0000256" key="4">
    <source>
        <dbReference type="ARBA" id="ARBA00022741"/>
    </source>
</evidence>
<name>A0ABW1ZD42_9BACT</name>
<dbReference type="EC" id="2.7.7.77" evidence="8"/>
<comment type="catalytic activity">
    <reaction evidence="8">
        <text>Mo-molybdopterin + GTP + H(+) = Mo-molybdopterin guanine dinucleotide + diphosphate</text>
        <dbReference type="Rhea" id="RHEA:34243"/>
        <dbReference type="ChEBI" id="CHEBI:15378"/>
        <dbReference type="ChEBI" id="CHEBI:33019"/>
        <dbReference type="ChEBI" id="CHEBI:37565"/>
        <dbReference type="ChEBI" id="CHEBI:71302"/>
        <dbReference type="ChEBI" id="CHEBI:71310"/>
        <dbReference type="EC" id="2.7.7.77"/>
    </reaction>
</comment>
<dbReference type="EMBL" id="JBHSWI010000001">
    <property type="protein sequence ID" value="MFC6646890.1"/>
    <property type="molecule type" value="Genomic_DNA"/>
</dbReference>
<keyword evidence="4 8" id="KW-0547">Nucleotide-binding</keyword>
<evidence type="ECO:0000256" key="6">
    <source>
        <dbReference type="ARBA" id="ARBA00023134"/>
    </source>
</evidence>
<comment type="subcellular location">
    <subcellularLocation>
        <location evidence="8">Cytoplasm</location>
    </subcellularLocation>
</comment>
<dbReference type="InterPro" id="IPR029044">
    <property type="entry name" value="Nucleotide-diphossugar_trans"/>
</dbReference>
<keyword evidence="10" id="KW-0548">Nucleotidyltransferase</keyword>
<comment type="domain">
    <text evidence="8">The N-terminal domain determines nucleotide recognition and specific binding, while the C-terminal domain determines the specific binding to the target protein.</text>
</comment>
<evidence type="ECO:0000256" key="7">
    <source>
        <dbReference type="ARBA" id="ARBA00023150"/>
    </source>
</evidence>
<keyword evidence="1 8" id="KW-0963">Cytoplasm</keyword>